<evidence type="ECO:0000256" key="2">
    <source>
        <dbReference type="ARBA" id="ARBA00004128"/>
    </source>
</evidence>
<keyword evidence="10 14" id="KW-0072">Autophagy</keyword>
<dbReference type="Gene3D" id="1.10.630.10">
    <property type="entry name" value="Cytochrome P450"/>
    <property type="match status" value="1"/>
</dbReference>
<evidence type="ECO:0000256" key="12">
    <source>
        <dbReference type="ARBA" id="ARBA00023136"/>
    </source>
</evidence>
<keyword evidence="7 13" id="KW-0479">Metal-binding</keyword>
<dbReference type="Proteomes" id="UP000481858">
    <property type="component" value="Unassembled WGS sequence"/>
</dbReference>
<dbReference type="InterPro" id="IPR017972">
    <property type="entry name" value="Cyt_P450_CS"/>
</dbReference>
<evidence type="ECO:0000256" key="4">
    <source>
        <dbReference type="ARBA" id="ARBA00010617"/>
    </source>
</evidence>
<comment type="similarity">
    <text evidence="4">Belongs to the cytochrome P450 family.</text>
</comment>
<keyword evidence="5 14" id="KW-0813">Transport</keyword>
<dbReference type="CDD" id="cd11070">
    <property type="entry name" value="CYP56-like"/>
    <property type="match status" value="1"/>
</dbReference>
<keyword evidence="8 14" id="KW-1133">Transmembrane helix</keyword>
<keyword evidence="13" id="KW-0349">Heme</keyword>
<dbReference type="GO" id="GO:0020037">
    <property type="term" value="F:heme binding"/>
    <property type="evidence" value="ECO:0007669"/>
    <property type="project" value="InterPro"/>
</dbReference>
<keyword evidence="16" id="KW-1185">Reference proteome</keyword>
<dbReference type="PANTHER" id="PTHR23519:SF2">
    <property type="entry name" value="AUTOPHAGY-RELATED PROTEIN 22"/>
    <property type="match status" value="1"/>
</dbReference>
<keyword evidence="11" id="KW-0503">Monooxygenase</keyword>
<keyword evidence="9 13" id="KW-0408">Iron</keyword>
<dbReference type="SUPFAM" id="SSF48264">
    <property type="entry name" value="Cytochrome P450"/>
    <property type="match status" value="1"/>
</dbReference>
<evidence type="ECO:0000256" key="8">
    <source>
        <dbReference type="ARBA" id="ARBA00022989"/>
    </source>
</evidence>
<dbReference type="PANTHER" id="PTHR23519">
    <property type="entry name" value="AUTOPHAGY-RELATED PROTEIN 22"/>
    <property type="match status" value="1"/>
</dbReference>
<feature type="transmembrane region" description="Helical" evidence="14">
    <location>
        <begin position="815"/>
        <end position="834"/>
    </location>
</feature>
<comment type="cofactor">
    <cofactor evidence="1 13">
        <name>heme</name>
        <dbReference type="ChEBI" id="CHEBI:30413"/>
    </cofactor>
</comment>
<comment type="caution">
    <text evidence="15">The sequence shown here is derived from an EMBL/GenBank/DDBJ whole genome shotgun (WGS) entry which is preliminary data.</text>
</comment>
<feature type="transmembrane region" description="Helical" evidence="14">
    <location>
        <begin position="915"/>
        <end position="932"/>
    </location>
</feature>
<comment type="similarity">
    <text evidence="3 14">Belongs to the ATG22 family.</text>
</comment>
<gene>
    <name evidence="15" type="ORF">GQX73_g6310</name>
</gene>
<dbReference type="SUPFAM" id="SSF103473">
    <property type="entry name" value="MFS general substrate transporter"/>
    <property type="match status" value="1"/>
</dbReference>
<dbReference type="PROSITE" id="PS00086">
    <property type="entry name" value="CYTOCHROME_P450"/>
    <property type="match status" value="1"/>
</dbReference>
<sequence length="951" mass="106048">MAVRWLVAGVLLFFTWCFYHVVAKIVLPPAHFPRNIPTIPFYYTLLPLIKEVDQEELYHKYLEKPLTEWGAVKIFFGGHWNVLITRPSYMAQVLKHDEDFPKAGNHVKNPHSVLALYTGENIISAVGDKWKLFADLAKPALQANIDASIIVRNASKLVGILLQKQHKGVSVDVGDDIQAYAIANVTESLLGSSLEALGNPDHPLLQLQREIKPKIFNPFHLNFPGLDQLRIPSREEAKKLVKRFQAELVSLVIEGHKHRCQAESVLGCRLISAYDNGKLSAYHLQQNTLITFVAGHENPMILLLSSLFILAEKPALQQQLRREVMSLSPADRLCPDALATLPLLTSVIFEILRMYPPLSQIMNKRTAVDVMLGEDILLQAGTYTGYNGYSTNRNREFWGPDADIFRPSRWGETVHDMNSLYRRATSKATFITFHGGKRTCLGQKWALSAHRVTMSIFLTSIKWRLDPKWPRKMTPTGPTNGVAGRYIPAVLQSVANSVGHVPGTNEPCATRGKIVCVVRFGPGEVDYNSYILYLQAISRSIEGVLTLLIAGVADYGHYRKNLMIISIILFGTFALPFASFTEKTYDNLVTYSSLWLTLAAVSAAYGTIESSYIPLFMRESGWFDRAPITSDSAAPVGNEARHKSQMNIGTKTSVLSLVAGNLGSILSLLIGVIIANTSQSGPRDGYRSFLIAITVGGSITVALGAIGWFFVPSVQGPKAPSKNLAFLALKNQLGLLKSFRKYPEPFKLCIGWVLWNTANSNFQSVLGLAFREVSGLGTGDRLYTVYSFLGVVLASLGSLTWMFLYPIYPWKMKSYAYFFFGIHVLWCLWGTLGISNNVPIGFKHTAEFWVELALLNPATSALRACNRVMYAAMIPRGKEAHFTGLELTLDLATGWINPLVQSVIQDATHNLRYPMLPNLFLFLVSSGFYLWFDMDKGIEDSMKPWEEDMVE</sequence>
<protein>
    <recommendedName>
        <fullName evidence="14">Autophagy-related protein</fullName>
    </recommendedName>
</protein>
<evidence type="ECO:0000256" key="10">
    <source>
        <dbReference type="ARBA" id="ARBA00023006"/>
    </source>
</evidence>
<evidence type="ECO:0000256" key="1">
    <source>
        <dbReference type="ARBA" id="ARBA00001971"/>
    </source>
</evidence>
<evidence type="ECO:0000313" key="15">
    <source>
        <dbReference type="EMBL" id="KAF2967245.1"/>
    </source>
</evidence>
<dbReference type="GO" id="GO:0005506">
    <property type="term" value="F:iron ion binding"/>
    <property type="evidence" value="ECO:0007669"/>
    <property type="project" value="InterPro"/>
</dbReference>
<reference evidence="15 16" key="1">
    <citation type="submission" date="2019-12" db="EMBL/GenBank/DDBJ databases">
        <title>Draft genome sequence of the ascomycete Xylaria multiplex DSM 110363.</title>
        <authorList>
            <person name="Buettner E."/>
            <person name="Kellner H."/>
        </authorList>
    </citation>
    <scope>NUCLEOTIDE SEQUENCE [LARGE SCALE GENOMIC DNA]</scope>
    <source>
        <strain evidence="15 16">DSM 110363</strain>
    </source>
</reference>
<keyword evidence="14" id="KW-0029">Amino-acid transport</keyword>
<keyword evidence="6 14" id="KW-0812">Transmembrane</keyword>
<feature type="transmembrane region" description="Helical" evidence="14">
    <location>
        <begin position="562"/>
        <end position="581"/>
    </location>
</feature>
<dbReference type="InterPro" id="IPR036396">
    <property type="entry name" value="Cyt_P450_sf"/>
</dbReference>
<feature type="transmembrane region" description="Helical" evidence="14">
    <location>
        <begin position="689"/>
        <end position="711"/>
    </location>
</feature>
<keyword evidence="11" id="KW-0560">Oxidoreductase</keyword>
<dbReference type="EMBL" id="WUBL01000071">
    <property type="protein sequence ID" value="KAF2967245.1"/>
    <property type="molecule type" value="Genomic_DNA"/>
</dbReference>
<feature type="binding site" description="axial binding residue" evidence="13">
    <location>
        <position position="440"/>
    </location>
    <ligand>
        <name>heme</name>
        <dbReference type="ChEBI" id="CHEBI:30413"/>
    </ligand>
    <ligandPart>
        <name>Fe</name>
        <dbReference type="ChEBI" id="CHEBI:18248"/>
    </ligandPart>
</feature>
<proteinExistence type="inferred from homology"/>
<dbReference type="GO" id="GO:0032974">
    <property type="term" value="P:amino acid transmembrane export from vacuole"/>
    <property type="evidence" value="ECO:0007669"/>
    <property type="project" value="TreeGrafter"/>
</dbReference>
<evidence type="ECO:0000313" key="16">
    <source>
        <dbReference type="Proteomes" id="UP000481858"/>
    </source>
</evidence>
<keyword evidence="14" id="KW-0926">Vacuole</keyword>
<comment type="function">
    <text evidence="14">Vacuolar effluxer which mediate the efflux of amino acids resulting from autophagic degradation. The release of autophagic amino acids allows the maintenance of protein synthesis and viability during nitrogen starvation.</text>
</comment>
<evidence type="ECO:0000256" key="9">
    <source>
        <dbReference type="ARBA" id="ARBA00023004"/>
    </source>
</evidence>
<dbReference type="GO" id="GO:0006914">
    <property type="term" value="P:autophagy"/>
    <property type="evidence" value="ECO:0007669"/>
    <property type="project" value="UniProtKB-KW"/>
</dbReference>
<dbReference type="Pfam" id="PF00067">
    <property type="entry name" value="p450"/>
    <property type="match status" value="1"/>
</dbReference>
<dbReference type="InterPro" id="IPR036259">
    <property type="entry name" value="MFS_trans_sf"/>
</dbReference>
<feature type="transmembrane region" description="Helical" evidence="14">
    <location>
        <begin position="785"/>
        <end position="808"/>
    </location>
</feature>
<dbReference type="PRINTS" id="PR00465">
    <property type="entry name" value="EP450IV"/>
</dbReference>
<evidence type="ECO:0000256" key="13">
    <source>
        <dbReference type="PIRSR" id="PIRSR602403-1"/>
    </source>
</evidence>
<evidence type="ECO:0000256" key="14">
    <source>
        <dbReference type="RuleBase" id="RU363073"/>
    </source>
</evidence>
<dbReference type="OrthoDB" id="42657at2759"/>
<accession>A0A7C8IRI7</accession>
<name>A0A7C8IRI7_9PEZI</name>
<evidence type="ECO:0000256" key="5">
    <source>
        <dbReference type="ARBA" id="ARBA00022448"/>
    </source>
</evidence>
<feature type="transmembrane region" description="Helical" evidence="14">
    <location>
        <begin position="588"/>
        <end position="608"/>
    </location>
</feature>
<organism evidence="15 16">
    <name type="scientific">Xylaria multiplex</name>
    <dbReference type="NCBI Taxonomy" id="323545"/>
    <lineage>
        <taxon>Eukaryota</taxon>
        <taxon>Fungi</taxon>
        <taxon>Dikarya</taxon>
        <taxon>Ascomycota</taxon>
        <taxon>Pezizomycotina</taxon>
        <taxon>Sordariomycetes</taxon>
        <taxon>Xylariomycetidae</taxon>
        <taxon>Xylariales</taxon>
        <taxon>Xylariaceae</taxon>
        <taxon>Xylaria</taxon>
    </lineage>
</organism>
<evidence type="ECO:0000256" key="11">
    <source>
        <dbReference type="ARBA" id="ARBA00023033"/>
    </source>
</evidence>
<evidence type="ECO:0000256" key="6">
    <source>
        <dbReference type="ARBA" id="ARBA00022692"/>
    </source>
</evidence>
<keyword evidence="12 14" id="KW-0472">Membrane</keyword>
<dbReference type="InterPro" id="IPR001128">
    <property type="entry name" value="Cyt_P450"/>
</dbReference>
<dbReference type="InterPro" id="IPR050495">
    <property type="entry name" value="ATG22/LtaA_families"/>
</dbReference>
<dbReference type="GO" id="GO:0016705">
    <property type="term" value="F:oxidoreductase activity, acting on paired donors, with incorporation or reduction of molecular oxygen"/>
    <property type="evidence" value="ECO:0007669"/>
    <property type="project" value="InterPro"/>
</dbReference>
<dbReference type="InterPro" id="IPR024671">
    <property type="entry name" value="Atg22-like"/>
</dbReference>
<evidence type="ECO:0000256" key="7">
    <source>
        <dbReference type="ARBA" id="ARBA00022723"/>
    </source>
</evidence>
<feature type="transmembrane region" description="Helical" evidence="14">
    <location>
        <begin position="654"/>
        <end position="677"/>
    </location>
</feature>
<evidence type="ECO:0000256" key="3">
    <source>
        <dbReference type="ARBA" id="ARBA00006978"/>
    </source>
</evidence>
<dbReference type="AlphaFoldDB" id="A0A7C8IRI7"/>
<dbReference type="GO" id="GO:0005774">
    <property type="term" value="C:vacuolar membrane"/>
    <property type="evidence" value="ECO:0007669"/>
    <property type="project" value="UniProtKB-SubCell"/>
</dbReference>
<dbReference type="InParanoid" id="A0A7C8IRI7"/>
<dbReference type="GO" id="GO:0004497">
    <property type="term" value="F:monooxygenase activity"/>
    <property type="evidence" value="ECO:0007669"/>
    <property type="project" value="UniProtKB-KW"/>
</dbReference>
<comment type="subcellular location">
    <subcellularLocation>
        <location evidence="2 14">Vacuole membrane</location>
        <topology evidence="2 14">Multi-pass membrane protein</topology>
    </subcellularLocation>
</comment>
<dbReference type="Pfam" id="PF11700">
    <property type="entry name" value="ATG22"/>
    <property type="match status" value="1"/>
</dbReference>
<dbReference type="InterPro" id="IPR002403">
    <property type="entry name" value="Cyt_P450_E_grp-IV"/>
</dbReference>
<comment type="caution">
    <text evidence="14">Lacks conserved residue(s) required for the propagation of feature annotation.</text>
</comment>